<dbReference type="EMBL" id="JAJEWP010000003">
    <property type="protein sequence ID" value="MCC2617036.1"/>
    <property type="molecule type" value="Genomic_DNA"/>
</dbReference>
<protein>
    <submittedName>
        <fullName evidence="1">TIGR02444 family protein</fullName>
    </submittedName>
</protein>
<dbReference type="RefSeq" id="WP_229160923.1">
    <property type="nucleotide sequence ID" value="NZ_JAJEWP010000003.1"/>
</dbReference>
<dbReference type="InterPro" id="IPR012659">
    <property type="entry name" value="CHP02444"/>
</dbReference>
<evidence type="ECO:0000313" key="2">
    <source>
        <dbReference type="Proteomes" id="UP001520878"/>
    </source>
</evidence>
<dbReference type="Proteomes" id="UP001520878">
    <property type="component" value="Unassembled WGS sequence"/>
</dbReference>
<sequence length="156" mass="17627">MQWQAEHFWSYSLRLYDMPDVAPQLLQLQDRYGLNINDVLLVLYLAESELMVSAAQWRVMRKATQSARQQTQSIRTLRRAAKGTDDYERLKTLELDSEKQQQQALLAHLSDLSVMPLSSPLNGLIACASATKVSVEPGLNEALINLLVAVNDEARQ</sequence>
<dbReference type="Pfam" id="PF09523">
    <property type="entry name" value="DUF2390"/>
    <property type="match status" value="1"/>
</dbReference>
<accession>A0ABS8GA24</accession>
<gene>
    <name evidence="1" type="ORF">LJ739_12360</name>
</gene>
<evidence type="ECO:0000313" key="1">
    <source>
        <dbReference type="EMBL" id="MCC2617036.1"/>
    </source>
</evidence>
<comment type="caution">
    <text evidence="1">The sequence shown here is derived from an EMBL/GenBank/DDBJ whole genome shotgun (WGS) entry which is preliminary data.</text>
</comment>
<organism evidence="1 2">
    <name type="scientific">Fluctibacter halophilus</name>
    <dbReference type="NCBI Taxonomy" id="226011"/>
    <lineage>
        <taxon>Bacteria</taxon>
        <taxon>Pseudomonadati</taxon>
        <taxon>Pseudomonadota</taxon>
        <taxon>Gammaproteobacteria</taxon>
        <taxon>Alteromonadales</taxon>
        <taxon>Alteromonadaceae</taxon>
        <taxon>Fluctibacter</taxon>
    </lineage>
</organism>
<keyword evidence="2" id="KW-1185">Reference proteome</keyword>
<reference evidence="1 2" key="1">
    <citation type="submission" date="2021-10" db="EMBL/GenBank/DDBJ databases">
        <title>Draft genome of Aestuariibacter halophilus JC2043.</title>
        <authorList>
            <person name="Emsley S.A."/>
            <person name="Pfannmuller K.M."/>
            <person name="Ushijima B."/>
            <person name="Saw J.H."/>
            <person name="Videau P."/>
        </authorList>
    </citation>
    <scope>NUCLEOTIDE SEQUENCE [LARGE SCALE GENOMIC DNA]</scope>
    <source>
        <strain evidence="1 2">JC2043</strain>
    </source>
</reference>
<dbReference type="NCBIfam" id="TIGR02444">
    <property type="entry name" value="TIGR02444 family protein"/>
    <property type="match status" value="1"/>
</dbReference>
<proteinExistence type="predicted"/>
<name>A0ABS8GA24_9ALTE</name>